<accession>A0A8S5LXF7</accession>
<sequence length="37" mass="4678">MVTLYIRERIIKEKNFSRERNIREKYSREPHPLKFSL</sequence>
<organism evidence="1">
    <name type="scientific">Myoviridae sp. ctZgq1</name>
    <dbReference type="NCBI Taxonomy" id="2826666"/>
    <lineage>
        <taxon>Viruses</taxon>
        <taxon>Duplodnaviria</taxon>
        <taxon>Heunggongvirae</taxon>
        <taxon>Uroviricota</taxon>
        <taxon>Caudoviricetes</taxon>
    </lineage>
</organism>
<reference evidence="1" key="1">
    <citation type="journal article" date="2021" name="Proc. Natl. Acad. Sci. U.S.A.">
        <title>A Catalog of Tens of Thousands of Viruses from Human Metagenomes Reveals Hidden Associations with Chronic Diseases.</title>
        <authorList>
            <person name="Tisza M.J."/>
            <person name="Buck C.B."/>
        </authorList>
    </citation>
    <scope>NUCLEOTIDE SEQUENCE</scope>
    <source>
        <strain evidence="1">CtZgq1</strain>
    </source>
</reference>
<name>A0A8S5LXF7_9CAUD</name>
<proteinExistence type="predicted"/>
<dbReference type="EMBL" id="BK014762">
    <property type="protein sequence ID" value="DAD74652.1"/>
    <property type="molecule type" value="Genomic_DNA"/>
</dbReference>
<protein>
    <submittedName>
        <fullName evidence="1">Uncharacterized protein</fullName>
    </submittedName>
</protein>
<evidence type="ECO:0000313" key="1">
    <source>
        <dbReference type="EMBL" id="DAD74652.1"/>
    </source>
</evidence>